<dbReference type="OrthoDB" id="3213600at2"/>
<sequence>MSPEDLENYEAELELSLYREYKDIVGQFTYLVETDRRMYLANGVEMTPRNADGEVYFELRLTDAWAWDLHRPSRFVKQVRVITFKDVNIEELEQPELRLPE</sequence>
<comment type="caution">
    <text evidence="1">The sequence shown here is derived from an EMBL/GenBank/DDBJ whole genome shotgun (WGS) entry which is preliminary data.</text>
</comment>
<dbReference type="Pfam" id="PF10611">
    <property type="entry name" value="DUF2469"/>
    <property type="match status" value="1"/>
</dbReference>
<dbReference type="RefSeq" id="WP_161926915.1">
    <property type="nucleotide sequence ID" value="NZ_BJOU01000001.1"/>
</dbReference>
<dbReference type="AlphaFoldDB" id="A0A7I9UXD7"/>
<reference evidence="2" key="1">
    <citation type="submission" date="2019-06" db="EMBL/GenBank/DDBJ databases">
        <title>Gordonia isolated from sludge of a wastewater treatment plant.</title>
        <authorList>
            <person name="Tamura T."/>
            <person name="Aoyama K."/>
            <person name="Kang Y."/>
            <person name="Saito S."/>
            <person name="Akiyama N."/>
            <person name="Yazawa K."/>
            <person name="Gonoi T."/>
            <person name="Mikami Y."/>
        </authorList>
    </citation>
    <scope>NUCLEOTIDE SEQUENCE [LARGE SCALE GENOMIC DNA]</scope>
    <source>
        <strain evidence="2">NBRC 107697</strain>
    </source>
</reference>
<dbReference type="Proteomes" id="UP000444980">
    <property type="component" value="Unassembled WGS sequence"/>
</dbReference>
<dbReference type="EMBL" id="BJOU01000001">
    <property type="protein sequence ID" value="GED97613.1"/>
    <property type="molecule type" value="Genomic_DNA"/>
</dbReference>
<evidence type="ECO:0000313" key="1">
    <source>
        <dbReference type="EMBL" id="GED97613.1"/>
    </source>
</evidence>
<evidence type="ECO:0000313" key="2">
    <source>
        <dbReference type="Proteomes" id="UP000444980"/>
    </source>
</evidence>
<protein>
    <recommendedName>
        <fullName evidence="3">Protein often found in actinomycetes clustered with signal peptidase and/or RNaseHII</fullName>
    </recommendedName>
</protein>
<gene>
    <name evidence="1" type="ORF">nbrc107697_16520</name>
</gene>
<proteinExistence type="predicted"/>
<dbReference type="InterPro" id="IPR019592">
    <property type="entry name" value="DUF2469"/>
</dbReference>
<keyword evidence="2" id="KW-1185">Reference proteome</keyword>
<organism evidence="1 2">
    <name type="scientific">Gordonia crocea</name>
    <dbReference type="NCBI Taxonomy" id="589162"/>
    <lineage>
        <taxon>Bacteria</taxon>
        <taxon>Bacillati</taxon>
        <taxon>Actinomycetota</taxon>
        <taxon>Actinomycetes</taxon>
        <taxon>Mycobacteriales</taxon>
        <taxon>Gordoniaceae</taxon>
        <taxon>Gordonia</taxon>
    </lineage>
</organism>
<name>A0A7I9UXD7_9ACTN</name>
<accession>A0A7I9UXD7</accession>
<evidence type="ECO:0008006" key="3">
    <source>
        <dbReference type="Google" id="ProtNLM"/>
    </source>
</evidence>